<feature type="domain" description="N-acetyltransferase" evidence="1">
    <location>
        <begin position="58"/>
        <end position="144"/>
    </location>
</feature>
<dbReference type="EMBL" id="BAABJQ010000017">
    <property type="protein sequence ID" value="GAA5192603.1"/>
    <property type="molecule type" value="Genomic_DNA"/>
</dbReference>
<name>A0ABP9SAB0_9ACTN</name>
<dbReference type="InterPro" id="IPR045057">
    <property type="entry name" value="Gcn5-rel_NAT"/>
</dbReference>
<dbReference type="Proteomes" id="UP001501570">
    <property type="component" value="Unassembled WGS sequence"/>
</dbReference>
<comment type="caution">
    <text evidence="2">The sequence shown here is derived from an EMBL/GenBank/DDBJ whole genome shotgun (WGS) entry which is preliminary data.</text>
</comment>
<evidence type="ECO:0000313" key="2">
    <source>
        <dbReference type="EMBL" id="GAA5192603.1"/>
    </source>
</evidence>
<proteinExistence type="predicted"/>
<dbReference type="PROSITE" id="PS51729">
    <property type="entry name" value="GNAT_YJDJ"/>
    <property type="match status" value="1"/>
</dbReference>
<organism evidence="2 3">
    <name type="scientific">Rugosimonospora acidiphila</name>
    <dbReference type="NCBI Taxonomy" id="556531"/>
    <lineage>
        <taxon>Bacteria</taxon>
        <taxon>Bacillati</taxon>
        <taxon>Actinomycetota</taxon>
        <taxon>Actinomycetes</taxon>
        <taxon>Micromonosporales</taxon>
        <taxon>Micromonosporaceae</taxon>
        <taxon>Rugosimonospora</taxon>
    </lineage>
</organism>
<dbReference type="Pfam" id="PF14542">
    <property type="entry name" value="Acetyltransf_CG"/>
    <property type="match status" value="1"/>
</dbReference>
<gene>
    <name evidence="2" type="ORF">GCM10023322_52610</name>
</gene>
<dbReference type="PANTHER" id="PTHR31435:SF10">
    <property type="entry name" value="BSR4717 PROTEIN"/>
    <property type="match status" value="1"/>
</dbReference>
<dbReference type="Gene3D" id="3.40.630.30">
    <property type="match status" value="1"/>
</dbReference>
<keyword evidence="3" id="KW-1185">Reference proteome</keyword>
<dbReference type="InterPro" id="IPR016181">
    <property type="entry name" value="Acyl_CoA_acyltransferase"/>
</dbReference>
<evidence type="ECO:0000313" key="3">
    <source>
        <dbReference type="Proteomes" id="UP001501570"/>
    </source>
</evidence>
<reference evidence="3" key="1">
    <citation type="journal article" date="2019" name="Int. J. Syst. Evol. Microbiol.">
        <title>The Global Catalogue of Microorganisms (GCM) 10K type strain sequencing project: providing services to taxonomists for standard genome sequencing and annotation.</title>
        <authorList>
            <consortium name="The Broad Institute Genomics Platform"/>
            <consortium name="The Broad Institute Genome Sequencing Center for Infectious Disease"/>
            <person name="Wu L."/>
            <person name="Ma J."/>
        </authorList>
    </citation>
    <scope>NUCLEOTIDE SEQUENCE [LARGE SCALE GENOMIC DNA]</scope>
    <source>
        <strain evidence="3">JCM 18304</strain>
    </source>
</reference>
<accession>A0ABP9SAB0</accession>
<evidence type="ECO:0000259" key="1">
    <source>
        <dbReference type="PROSITE" id="PS51729"/>
    </source>
</evidence>
<protein>
    <recommendedName>
        <fullName evidence="1">N-acetyltransferase domain-containing protein</fullName>
    </recommendedName>
</protein>
<dbReference type="PANTHER" id="PTHR31435">
    <property type="entry name" value="PROTEIN NATD1"/>
    <property type="match status" value="1"/>
</dbReference>
<sequence>MVQLRGVSDGAGRVRGRYWYIRYAPGVLRCAIITGRMDAGMTMGMASKGTSVETIEVRDDAANRFYELRVGGQQAGLLVYEDQGSRRVLTHTFIQESFRGRGLVKILIRDSLEDIRARGLSVTNFCGIVDRYIQRHPEYEILIDLAHPGSWAGRPAGEVPAGDDDAAVVGIDAD</sequence>
<dbReference type="InterPro" id="IPR031165">
    <property type="entry name" value="GNAT_YJDJ"/>
</dbReference>
<dbReference type="SUPFAM" id="SSF55729">
    <property type="entry name" value="Acyl-CoA N-acyltransferases (Nat)"/>
    <property type="match status" value="1"/>
</dbReference>